<keyword evidence="1" id="KW-0812">Transmembrane</keyword>
<evidence type="ECO:0000313" key="3">
    <source>
        <dbReference type="EMBL" id="PIR92510.1"/>
    </source>
</evidence>
<organism evidence="3 4">
    <name type="scientific">Candidatus Falkowbacteria bacterium CG10_big_fil_rev_8_21_14_0_10_44_15</name>
    <dbReference type="NCBI Taxonomy" id="1974569"/>
    <lineage>
        <taxon>Bacteria</taxon>
        <taxon>Candidatus Falkowiibacteriota</taxon>
    </lineage>
</organism>
<accession>A0A2H0V2E0</accession>
<feature type="domain" description="N-acetyltransferase" evidence="2">
    <location>
        <begin position="1"/>
        <end position="197"/>
    </location>
</feature>
<protein>
    <recommendedName>
        <fullName evidence="2">N-acetyltransferase domain-containing protein</fullName>
    </recommendedName>
</protein>
<proteinExistence type="predicted"/>
<keyword evidence="1" id="KW-1133">Transmembrane helix</keyword>
<sequence>MIKKMERQHLEECAMLHYSSIENSFLCDIGIFFIKKIYEGLIESEDCAGYIYLDNSEIVGFITGSKDMGKFINHIILKNFLVFTVYVGFKIFIKPYLMKNVFEALFSSKKRGIDNTTAELVSIAVKSNQRGNGIGKKLFNELVVFFKENNISKFKVMVGKDNIGANKFYESLGFNFNFTANLYGQDMNIYTYICTAKKEE</sequence>
<dbReference type="GO" id="GO:0016747">
    <property type="term" value="F:acyltransferase activity, transferring groups other than amino-acyl groups"/>
    <property type="evidence" value="ECO:0007669"/>
    <property type="project" value="InterPro"/>
</dbReference>
<dbReference type="Proteomes" id="UP000228510">
    <property type="component" value="Unassembled WGS sequence"/>
</dbReference>
<dbReference type="InterPro" id="IPR000182">
    <property type="entry name" value="GNAT_dom"/>
</dbReference>
<evidence type="ECO:0000313" key="4">
    <source>
        <dbReference type="Proteomes" id="UP000228510"/>
    </source>
</evidence>
<dbReference type="Gene3D" id="3.40.630.30">
    <property type="match status" value="1"/>
</dbReference>
<dbReference type="EMBL" id="PFAT01000021">
    <property type="protein sequence ID" value="PIR92510.1"/>
    <property type="molecule type" value="Genomic_DNA"/>
</dbReference>
<feature type="transmembrane region" description="Helical" evidence="1">
    <location>
        <begin position="75"/>
        <end position="93"/>
    </location>
</feature>
<comment type="caution">
    <text evidence="3">The sequence shown here is derived from an EMBL/GenBank/DDBJ whole genome shotgun (WGS) entry which is preliminary data.</text>
</comment>
<dbReference type="InterPro" id="IPR016181">
    <property type="entry name" value="Acyl_CoA_acyltransferase"/>
</dbReference>
<dbReference type="Pfam" id="PF00583">
    <property type="entry name" value="Acetyltransf_1"/>
    <property type="match status" value="1"/>
</dbReference>
<dbReference type="CDD" id="cd04301">
    <property type="entry name" value="NAT_SF"/>
    <property type="match status" value="1"/>
</dbReference>
<keyword evidence="1" id="KW-0472">Membrane</keyword>
<evidence type="ECO:0000256" key="1">
    <source>
        <dbReference type="SAM" id="Phobius"/>
    </source>
</evidence>
<dbReference type="AlphaFoldDB" id="A0A2H0V2E0"/>
<gene>
    <name evidence="3" type="ORF">COU01_01490</name>
</gene>
<evidence type="ECO:0000259" key="2">
    <source>
        <dbReference type="PROSITE" id="PS51186"/>
    </source>
</evidence>
<name>A0A2H0V2E0_9BACT</name>
<dbReference type="PROSITE" id="PS51186">
    <property type="entry name" value="GNAT"/>
    <property type="match status" value="1"/>
</dbReference>
<reference evidence="4" key="1">
    <citation type="submission" date="2017-09" db="EMBL/GenBank/DDBJ databases">
        <title>Depth-based differentiation of microbial function through sediment-hosted aquifers and enrichment of novel symbionts in the deep terrestrial subsurface.</title>
        <authorList>
            <person name="Probst A.J."/>
            <person name="Ladd B."/>
            <person name="Jarett J.K."/>
            <person name="Geller-Mcgrath D.E."/>
            <person name="Sieber C.M.K."/>
            <person name="Emerson J.B."/>
            <person name="Anantharaman K."/>
            <person name="Thomas B.C."/>
            <person name="Malmstrom R."/>
            <person name="Stieglmeier M."/>
            <person name="Klingl A."/>
            <person name="Woyke T."/>
            <person name="Ryan C.M."/>
            <person name="Banfield J.F."/>
        </authorList>
    </citation>
    <scope>NUCLEOTIDE SEQUENCE [LARGE SCALE GENOMIC DNA]</scope>
</reference>
<dbReference type="SUPFAM" id="SSF55729">
    <property type="entry name" value="Acyl-CoA N-acyltransferases (Nat)"/>
    <property type="match status" value="1"/>
</dbReference>